<dbReference type="InterPro" id="IPR001940">
    <property type="entry name" value="Peptidase_S1C"/>
</dbReference>
<proteinExistence type="inferred from homology"/>
<dbReference type="Gene3D" id="2.40.10.120">
    <property type="match status" value="1"/>
</dbReference>
<dbReference type="Gene3D" id="2.30.42.10">
    <property type="match status" value="2"/>
</dbReference>
<evidence type="ECO:0000256" key="7">
    <source>
        <dbReference type="PIRSR" id="PIRSR611782-1"/>
    </source>
</evidence>
<comment type="caution">
    <text evidence="11">The sequence shown here is derived from an EMBL/GenBank/DDBJ whole genome shotgun (WGS) entry which is preliminary data.</text>
</comment>
<keyword evidence="4" id="KW-0677">Repeat</keyword>
<organism evidence="11 12">
    <name type="scientific">Portibacter lacus</name>
    <dbReference type="NCBI Taxonomy" id="1099794"/>
    <lineage>
        <taxon>Bacteria</taxon>
        <taxon>Pseudomonadati</taxon>
        <taxon>Bacteroidota</taxon>
        <taxon>Saprospiria</taxon>
        <taxon>Saprospirales</taxon>
        <taxon>Haliscomenobacteraceae</taxon>
        <taxon>Portibacter</taxon>
    </lineage>
</organism>
<feature type="active site" description="Charge relay system" evidence="7">
    <location>
        <position position="166"/>
    </location>
</feature>
<feature type="binding site" evidence="8">
    <location>
        <begin position="241"/>
        <end position="243"/>
    </location>
    <ligand>
        <name>substrate</name>
    </ligand>
</feature>
<keyword evidence="9" id="KW-1133">Transmembrane helix</keyword>
<protein>
    <submittedName>
        <fullName evidence="11">Serine protease</fullName>
    </submittedName>
</protein>
<dbReference type="GO" id="GO:0006508">
    <property type="term" value="P:proteolysis"/>
    <property type="evidence" value="ECO:0007669"/>
    <property type="project" value="UniProtKB-KW"/>
</dbReference>
<dbReference type="SUPFAM" id="SSF50156">
    <property type="entry name" value="PDZ domain-like"/>
    <property type="match status" value="2"/>
</dbReference>
<dbReference type="SUPFAM" id="SSF50494">
    <property type="entry name" value="Trypsin-like serine proteases"/>
    <property type="match status" value="1"/>
</dbReference>
<keyword evidence="9" id="KW-0472">Membrane</keyword>
<dbReference type="NCBIfam" id="TIGR02037">
    <property type="entry name" value="degP_htrA_DO"/>
    <property type="match status" value="1"/>
</dbReference>
<accession>A0AA37SN29</accession>
<evidence type="ECO:0000256" key="3">
    <source>
        <dbReference type="ARBA" id="ARBA00022729"/>
    </source>
</evidence>
<keyword evidence="2 11" id="KW-0645">Protease</keyword>
<dbReference type="PRINTS" id="PR00834">
    <property type="entry name" value="PROTEASES2C"/>
</dbReference>
<feature type="domain" description="PDZ" evidence="10">
    <location>
        <begin position="287"/>
        <end position="378"/>
    </location>
</feature>
<feature type="binding site" evidence="8">
    <location>
        <position position="136"/>
    </location>
    <ligand>
        <name>substrate</name>
    </ligand>
</feature>
<evidence type="ECO:0000313" key="12">
    <source>
        <dbReference type="Proteomes" id="UP001156666"/>
    </source>
</evidence>
<dbReference type="InterPro" id="IPR001478">
    <property type="entry name" value="PDZ"/>
</dbReference>
<gene>
    <name evidence="11" type="ORF">GCM10007940_06590</name>
</gene>
<dbReference type="PANTHER" id="PTHR22939">
    <property type="entry name" value="SERINE PROTEASE FAMILY S1C HTRA-RELATED"/>
    <property type="match status" value="1"/>
</dbReference>
<feature type="active site" description="Charge relay system" evidence="7">
    <location>
        <position position="136"/>
    </location>
</feature>
<reference evidence="11" key="2">
    <citation type="submission" date="2023-01" db="EMBL/GenBank/DDBJ databases">
        <title>Draft genome sequence of Portibacter lacus strain NBRC 108769.</title>
        <authorList>
            <person name="Sun Q."/>
            <person name="Mori K."/>
        </authorList>
    </citation>
    <scope>NUCLEOTIDE SEQUENCE</scope>
    <source>
        <strain evidence="11">NBRC 108769</strain>
    </source>
</reference>
<sequence length="485" mass="52910">MSKNILYSGLIAMLVSIMTIGTFKVLDKSENGITIEHVNKTPSSSAVYTLDENDKIVPLDFTKTAEKVIDAVVHIKSTQLSSASQQYGFQEQQIPEPFRHFFRMPQNGTPLQPQARVGTGSGVIVGSDGYIMTNNHVIDNAQDIEVALHDNRTYKAVLIGTDPTTDLALLRIKEENLPTIPFINSDEIKIGEWVMAVGNPYSLNSTITAGIVSAKGRNINILKEKYAVEDFIQTDAAINPGNSGGALVNLDGGLVGINTAIASPTGSYSGYGFAVPANIVIKVMEDLMRYGAVQRGVLGVMIRDLDGNLAKEKQIDLLKGVYIDTLMENSAAEEAGLKPGDVIVKVDNTEINSSPELQGMIARHRPGEKVRVTVNRKGSEKEFDVLLRDSKGGTEIVSKENVEVLKVLGIDLKEVDEGIKVEKIYPGKIGRETQMRDGFIIQEVDGKKIKSKKELIKIFESKKGGVMLSGIYKDIPGEYFYAFGL</sequence>
<dbReference type="PANTHER" id="PTHR22939:SF129">
    <property type="entry name" value="SERINE PROTEASE HTRA2, MITOCHONDRIAL"/>
    <property type="match status" value="1"/>
</dbReference>
<reference evidence="11" key="1">
    <citation type="journal article" date="2014" name="Int. J. Syst. Evol. Microbiol.">
        <title>Complete genome sequence of Corynebacterium casei LMG S-19264T (=DSM 44701T), isolated from a smear-ripened cheese.</title>
        <authorList>
            <consortium name="US DOE Joint Genome Institute (JGI-PGF)"/>
            <person name="Walter F."/>
            <person name="Albersmeier A."/>
            <person name="Kalinowski J."/>
            <person name="Ruckert C."/>
        </authorList>
    </citation>
    <scope>NUCLEOTIDE SEQUENCE</scope>
    <source>
        <strain evidence="11">NBRC 108769</strain>
    </source>
</reference>
<dbReference type="PROSITE" id="PS50106">
    <property type="entry name" value="PDZ"/>
    <property type="match status" value="1"/>
</dbReference>
<evidence type="ECO:0000256" key="4">
    <source>
        <dbReference type="ARBA" id="ARBA00022737"/>
    </source>
</evidence>
<feature type="transmembrane region" description="Helical" evidence="9">
    <location>
        <begin position="6"/>
        <end position="26"/>
    </location>
</feature>
<dbReference type="InterPro" id="IPR011782">
    <property type="entry name" value="Pept_S1C_Do"/>
</dbReference>
<name>A0AA37SN29_9BACT</name>
<keyword evidence="9" id="KW-0812">Transmembrane</keyword>
<dbReference type="EMBL" id="BSOH01000003">
    <property type="protein sequence ID" value="GLR16044.1"/>
    <property type="molecule type" value="Genomic_DNA"/>
</dbReference>
<evidence type="ECO:0000256" key="2">
    <source>
        <dbReference type="ARBA" id="ARBA00022670"/>
    </source>
</evidence>
<keyword evidence="12" id="KW-1185">Reference proteome</keyword>
<comment type="similarity">
    <text evidence="1">Belongs to the peptidase S1C family.</text>
</comment>
<keyword evidence="3" id="KW-0732">Signal</keyword>
<evidence type="ECO:0000256" key="1">
    <source>
        <dbReference type="ARBA" id="ARBA00010541"/>
    </source>
</evidence>
<evidence type="ECO:0000313" key="11">
    <source>
        <dbReference type="EMBL" id="GLR16044.1"/>
    </source>
</evidence>
<dbReference type="SMART" id="SM00228">
    <property type="entry name" value="PDZ"/>
    <property type="match status" value="1"/>
</dbReference>
<evidence type="ECO:0000256" key="8">
    <source>
        <dbReference type="PIRSR" id="PIRSR611782-2"/>
    </source>
</evidence>
<dbReference type="InterPro" id="IPR036034">
    <property type="entry name" value="PDZ_sf"/>
</dbReference>
<dbReference type="RefSeq" id="WP_235294687.1">
    <property type="nucleotide sequence ID" value="NZ_BSOH01000003.1"/>
</dbReference>
<evidence type="ECO:0000256" key="6">
    <source>
        <dbReference type="ARBA" id="ARBA00022825"/>
    </source>
</evidence>
<dbReference type="InterPro" id="IPR009003">
    <property type="entry name" value="Peptidase_S1_PA"/>
</dbReference>
<dbReference type="Pfam" id="PF13180">
    <property type="entry name" value="PDZ_2"/>
    <property type="match status" value="1"/>
</dbReference>
<evidence type="ECO:0000256" key="5">
    <source>
        <dbReference type="ARBA" id="ARBA00022801"/>
    </source>
</evidence>
<dbReference type="Pfam" id="PF13365">
    <property type="entry name" value="Trypsin_2"/>
    <property type="match status" value="1"/>
</dbReference>
<feature type="binding site" evidence="8">
    <location>
        <position position="166"/>
    </location>
    <ligand>
        <name>substrate</name>
    </ligand>
</feature>
<keyword evidence="6" id="KW-0720">Serine protease</keyword>
<dbReference type="Proteomes" id="UP001156666">
    <property type="component" value="Unassembled WGS sequence"/>
</dbReference>
<evidence type="ECO:0000259" key="10">
    <source>
        <dbReference type="PROSITE" id="PS50106"/>
    </source>
</evidence>
<dbReference type="GO" id="GO:0004252">
    <property type="term" value="F:serine-type endopeptidase activity"/>
    <property type="evidence" value="ECO:0007669"/>
    <property type="project" value="InterPro"/>
</dbReference>
<feature type="active site" description="Charge relay system" evidence="7">
    <location>
        <position position="243"/>
    </location>
</feature>
<evidence type="ECO:0000256" key="9">
    <source>
        <dbReference type="SAM" id="Phobius"/>
    </source>
</evidence>
<keyword evidence="5" id="KW-0378">Hydrolase</keyword>
<dbReference type="AlphaFoldDB" id="A0AA37SN29"/>